<keyword evidence="1" id="KW-0456">Lyase</keyword>
<evidence type="ECO:0000313" key="1">
    <source>
        <dbReference type="EMBL" id="MDR7136155.1"/>
    </source>
</evidence>
<dbReference type="InterPro" id="IPR008948">
    <property type="entry name" value="L-Aspartase-like"/>
</dbReference>
<dbReference type="PANTHER" id="PTHR10362">
    <property type="entry name" value="HISTIDINE AMMONIA-LYASE"/>
    <property type="match status" value="1"/>
</dbReference>
<dbReference type="InterPro" id="IPR022313">
    <property type="entry name" value="Phe/His_NH3-lyase_AS"/>
</dbReference>
<dbReference type="EMBL" id="JAVDVY010000003">
    <property type="protein sequence ID" value="MDR7136155.1"/>
    <property type="molecule type" value="Genomic_DNA"/>
</dbReference>
<comment type="caution">
    <text evidence="1">The sequence shown here is derived from an EMBL/GenBank/DDBJ whole genome shotgun (WGS) entry which is preliminary data.</text>
</comment>
<dbReference type="Gene3D" id="1.10.275.10">
    <property type="entry name" value="Fumarase/aspartase (N-terminal domain)"/>
    <property type="match status" value="1"/>
</dbReference>
<evidence type="ECO:0000313" key="2">
    <source>
        <dbReference type="Proteomes" id="UP001251524"/>
    </source>
</evidence>
<sequence>MNVVRLDGRTLTRAGLVAVARGAQVELAAEQLPAVARAADFLAEQVRREEPIYGVSTGFGSNADRLLGAHHLRDQLPGAKPSNETLHEELQRNLIVTHAVCVGEPFAPEIVRAMLCIRINTLMRGHSGIRVETLQALAAMLNAGIVPVVPQLGSVGASGDLAPLSHLAIVLLGGGEAFYQGERLKGAQALKRAGLAPVTLSYKEGLALNNGTAQMLACGVLALARLEELMDTADLAAAMTIDAFAGRLGAFAEEVHALRPHPGQVESAGNLRRLLAGSTLADIPYHLVPKFRAWQPGSWDTAQSQALRFDIGWDWVPLTQRHGREKFYTRFRPFRGGKKHQPQDSYSLRCIPQVHGAVRDAVAQAARVLDIELNALTDNPIVFPDAKAEFVEQQVISAGHFHGMPLALAMSYVKAAIPVLASISERRLNKLVDPATNDGLPGFLIGNEDSTESGHMIVQYTAAAIVNDLASRAHPASVYSIPTSANAEDHVSMGANEARHVLAMADDLGKVLALELYTAAQALDLRRDMINAARDLADRADARALAAKVAGGPTPGTLEYDAFLDEVESLRVELAKSDDFTPGRAVSAAHAAIRAEIPFLDRDRAMDGEVATAVRLVAENRVLAAARGA</sequence>
<dbReference type="InterPro" id="IPR001106">
    <property type="entry name" value="Aromatic_Lyase"/>
</dbReference>
<organism evidence="1 2">
    <name type="scientific">Lysobacter niastensis</name>
    <dbReference type="NCBI Taxonomy" id="380629"/>
    <lineage>
        <taxon>Bacteria</taxon>
        <taxon>Pseudomonadati</taxon>
        <taxon>Pseudomonadota</taxon>
        <taxon>Gammaproteobacteria</taxon>
        <taxon>Lysobacterales</taxon>
        <taxon>Lysobacteraceae</taxon>
        <taxon>Lysobacter</taxon>
    </lineage>
</organism>
<dbReference type="RefSeq" id="WP_310064381.1">
    <property type="nucleotide sequence ID" value="NZ_JAVDVY010000003.1"/>
</dbReference>
<dbReference type="Pfam" id="PF00221">
    <property type="entry name" value="Lyase_aromatic"/>
    <property type="match status" value="1"/>
</dbReference>
<protein>
    <submittedName>
        <fullName evidence="1">Histidine ammonia-lyase</fullName>
        <ecNumber evidence="1">4.3.1.3</ecNumber>
    </submittedName>
</protein>
<gene>
    <name evidence="1" type="ORF">J2X06_003373</name>
</gene>
<accession>A0ABU1WFG0</accession>
<dbReference type="InterPro" id="IPR024083">
    <property type="entry name" value="Fumarase/histidase_N"/>
</dbReference>
<dbReference type="EC" id="4.3.1.3" evidence="1"/>
<dbReference type="Proteomes" id="UP001251524">
    <property type="component" value="Unassembled WGS sequence"/>
</dbReference>
<dbReference type="SUPFAM" id="SSF48557">
    <property type="entry name" value="L-aspartase-like"/>
    <property type="match status" value="1"/>
</dbReference>
<dbReference type="CDD" id="cd00332">
    <property type="entry name" value="PAL-HAL"/>
    <property type="match status" value="1"/>
</dbReference>
<proteinExistence type="predicted"/>
<name>A0ABU1WFG0_9GAMM</name>
<dbReference type="PROSITE" id="PS00488">
    <property type="entry name" value="PAL_HISTIDASE"/>
    <property type="match status" value="1"/>
</dbReference>
<dbReference type="GO" id="GO:0004397">
    <property type="term" value="F:histidine ammonia-lyase activity"/>
    <property type="evidence" value="ECO:0007669"/>
    <property type="project" value="UniProtKB-EC"/>
</dbReference>
<reference evidence="1 2" key="1">
    <citation type="submission" date="2023-07" db="EMBL/GenBank/DDBJ databases">
        <title>Sorghum-associated microbial communities from plants grown in Nebraska, USA.</title>
        <authorList>
            <person name="Schachtman D."/>
        </authorList>
    </citation>
    <scope>NUCLEOTIDE SEQUENCE [LARGE SCALE GENOMIC DNA]</scope>
    <source>
        <strain evidence="1 2">BE198</strain>
    </source>
</reference>
<keyword evidence="2" id="KW-1185">Reference proteome</keyword>
<dbReference type="Gene3D" id="1.20.200.10">
    <property type="entry name" value="Fumarase/aspartase (Central domain)"/>
    <property type="match status" value="1"/>
</dbReference>